<dbReference type="InterPro" id="IPR035965">
    <property type="entry name" value="PAS-like_dom_sf"/>
</dbReference>
<dbReference type="SUPFAM" id="SSF58104">
    <property type="entry name" value="Methyl-accepting chemotaxis protein (MCP) signaling domain"/>
    <property type="match status" value="1"/>
</dbReference>
<dbReference type="GO" id="GO:0004888">
    <property type="term" value="F:transmembrane signaling receptor activity"/>
    <property type="evidence" value="ECO:0007669"/>
    <property type="project" value="InterPro"/>
</dbReference>
<comment type="similarity">
    <text evidence="2">Belongs to the methyl-accepting chemotaxis (MCP) protein family.</text>
</comment>
<dbReference type="InterPro" id="IPR004089">
    <property type="entry name" value="MCPsignal_dom"/>
</dbReference>
<sequence>MNDAVTTAEPETTDRTQAAWQAICRSQAVIEFDPSGTILWANDVFQGVMGYSLSEMQHRHHRMFCVDGYASSPDYAAFWQRLRDGLFEGSLFRRRHRDGGDVWLQATYNPVFDDAGRIVRIIKIATDMTRSVELEREVQARLEETQQLHNQMEARGQALERAIGSLSSIVGSIRDIAAQTKLLSLNATIEAARAGEAGRGFAVVATEVKNLAGATHNATERAAMIAATELALWNEGLETRSIPRKDDPLRLIAA</sequence>
<accession>A0A841J7J1</accession>
<dbReference type="InterPro" id="IPR001610">
    <property type="entry name" value="PAC"/>
</dbReference>
<name>A0A841J7J1_9SPHN</name>
<dbReference type="InterPro" id="IPR013655">
    <property type="entry name" value="PAS_fold_3"/>
</dbReference>
<dbReference type="InterPro" id="IPR000014">
    <property type="entry name" value="PAS"/>
</dbReference>
<evidence type="ECO:0000256" key="2">
    <source>
        <dbReference type="ARBA" id="ARBA00029447"/>
    </source>
</evidence>
<dbReference type="AlphaFoldDB" id="A0A841J7J1"/>
<dbReference type="InterPro" id="IPR004090">
    <property type="entry name" value="Chemotax_Me-accpt_rcpt"/>
</dbReference>
<dbReference type="Pfam" id="PF08447">
    <property type="entry name" value="PAS_3"/>
    <property type="match status" value="1"/>
</dbReference>
<dbReference type="PROSITE" id="PS50111">
    <property type="entry name" value="CHEMOTAXIS_TRANSDUC_2"/>
    <property type="match status" value="1"/>
</dbReference>
<dbReference type="CDD" id="cd00130">
    <property type="entry name" value="PAS"/>
    <property type="match status" value="1"/>
</dbReference>
<evidence type="ECO:0000313" key="7">
    <source>
        <dbReference type="EMBL" id="MBB6124495.1"/>
    </source>
</evidence>
<evidence type="ECO:0000256" key="4">
    <source>
        <dbReference type="SAM" id="Coils"/>
    </source>
</evidence>
<dbReference type="PRINTS" id="PR00260">
    <property type="entry name" value="CHEMTRNSDUCR"/>
</dbReference>
<gene>
    <name evidence="7" type="ORF">FHS92_002240</name>
</gene>
<evidence type="ECO:0000313" key="8">
    <source>
        <dbReference type="Proteomes" id="UP000552700"/>
    </source>
</evidence>
<protein>
    <submittedName>
        <fullName evidence="7">Methyl-accepting chemotaxis protein</fullName>
    </submittedName>
</protein>
<evidence type="ECO:0000256" key="1">
    <source>
        <dbReference type="ARBA" id="ARBA00023224"/>
    </source>
</evidence>
<dbReference type="PANTHER" id="PTHR32089:SF112">
    <property type="entry name" value="LYSOZYME-LIKE PROTEIN-RELATED"/>
    <property type="match status" value="1"/>
</dbReference>
<dbReference type="GO" id="GO:0006935">
    <property type="term" value="P:chemotaxis"/>
    <property type="evidence" value="ECO:0007669"/>
    <property type="project" value="InterPro"/>
</dbReference>
<dbReference type="InterPro" id="IPR000700">
    <property type="entry name" value="PAS-assoc_C"/>
</dbReference>
<evidence type="ECO:0000256" key="3">
    <source>
        <dbReference type="PROSITE-ProRule" id="PRU00284"/>
    </source>
</evidence>
<dbReference type="NCBIfam" id="TIGR00229">
    <property type="entry name" value="sensory_box"/>
    <property type="match status" value="1"/>
</dbReference>
<dbReference type="EMBL" id="JACIJP010000003">
    <property type="protein sequence ID" value="MBB6124495.1"/>
    <property type="molecule type" value="Genomic_DNA"/>
</dbReference>
<dbReference type="GO" id="GO:0007165">
    <property type="term" value="P:signal transduction"/>
    <property type="evidence" value="ECO:0007669"/>
    <property type="project" value="UniProtKB-KW"/>
</dbReference>
<dbReference type="SUPFAM" id="SSF55785">
    <property type="entry name" value="PYP-like sensor domain (PAS domain)"/>
    <property type="match status" value="1"/>
</dbReference>
<organism evidence="7 8">
    <name type="scientific">Sphingobium subterraneum</name>
    <dbReference type="NCBI Taxonomy" id="627688"/>
    <lineage>
        <taxon>Bacteria</taxon>
        <taxon>Pseudomonadati</taxon>
        <taxon>Pseudomonadota</taxon>
        <taxon>Alphaproteobacteria</taxon>
        <taxon>Sphingomonadales</taxon>
        <taxon>Sphingomonadaceae</taxon>
        <taxon>Sphingobium</taxon>
    </lineage>
</organism>
<proteinExistence type="inferred from homology"/>
<keyword evidence="4" id="KW-0175">Coiled coil</keyword>
<reference evidence="7 8" key="1">
    <citation type="submission" date="2020-08" db="EMBL/GenBank/DDBJ databases">
        <title>Genomic Encyclopedia of Type Strains, Phase IV (KMG-IV): sequencing the most valuable type-strain genomes for metagenomic binning, comparative biology and taxonomic classification.</title>
        <authorList>
            <person name="Goeker M."/>
        </authorList>
    </citation>
    <scope>NUCLEOTIDE SEQUENCE [LARGE SCALE GENOMIC DNA]</scope>
    <source>
        <strain evidence="7 8">DSM 102255</strain>
    </source>
</reference>
<keyword evidence="1 3" id="KW-0807">Transducer</keyword>
<comment type="caution">
    <text evidence="7">The sequence shown here is derived from an EMBL/GenBank/DDBJ whole genome shotgun (WGS) entry which is preliminary data.</text>
</comment>
<feature type="domain" description="PAC" evidence="6">
    <location>
        <begin position="85"/>
        <end position="140"/>
    </location>
</feature>
<evidence type="ECO:0000259" key="5">
    <source>
        <dbReference type="PROSITE" id="PS50111"/>
    </source>
</evidence>
<evidence type="ECO:0000259" key="6">
    <source>
        <dbReference type="PROSITE" id="PS50113"/>
    </source>
</evidence>
<dbReference type="PANTHER" id="PTHR32089">
    <property type="entry name" value="METHYL-ACCEPTING CHEMOTAXIS PROTEIN MCPB"/>
    <property type="match status" value="1"/>
</dbReference>
<feature type="domain" description="Methyl-accepting transducer" evidence="5">
    <location>
        <begin position="157"/>
        <end position="220"/>
    </location>
</feature>
<keyword evidence="8" id="KW-1185">Reference proteome</keyword>
<dbReference type="Gene3D" id="3.30.450.20">
    <property type="entry name" value="PAS domain"/>
    <property type="match status" value="1"/>
</dbReference>
<dbReference type="Gene3D" id="1.10.287.950">
    <property type="entry name" value="Methyl-accepting chemotaxis protein"/>
    <property type="match status" value="1"/>
</dbReference>
<feature type="coiled-coil region" evidence="4">
    <location>
        <begin position="135"/>
        <end position="162"/>
    </location>
</feature>
<dbReference type="Proteomes" id="UP000552700">
    <property type="component" value="Unassembled WGS sequence"/>
</dbReference>
<dbReference type="RefSeq" id="WP_184080619.1">
    <property type="nucleotide sequence ID" value="NZ_JACIJP010000003.1"/>
</dbReference>
<dbReference type="PROSITE" id="PS50113">
    <property type="entry name" value="PAC"/>
    <property type="match status" value="1"/>
</dbReference>
<dbReference type="Pfam" id="PF00015">
    <property type="entry name" value="MCPsignal"/>
    <property type="match status" value="1"/>
</dbReference>
<dbReference type="SMART" id="SM00086">
    <property type="entry name" value="PAC"/>
    <property type="match status" value="1"/>
</dbReference>
<dbReference type="GO" id="GO:0016020">
    <property type="term" value="C:membrane"/>
    <property type="evidence" value="ECO:0007669"/>
    <property type="project" value="InterPro"/>
</dbReference>